<dbReference type="EMBL" id="JAVRRL010000038">
    <property type="protein sequence ID" value="KAK5111568.1"/>
    <property type="molecule type" value="Genomic_DNA"/>
</dbReference>
<keyword evidence="1" id="KW-0175">Coiled coil</keyword>
<evidence type="ECO:0000256" key="1">
    <source>
        <dbReference type="SAM" id="Coils"/>
    </source>
</evidence>
<proteinExistence type="predicted"/>
<gene>
    <name evidence="2" type="ORF">LTR62_004864</name>
</gene>
<sequence>MASHPQCECPQTELQTLDQRLAAVEAAFRRMEQEAQEFQRKMQKIERDLQENADVLQSYQAEMTAWFGMLGAVLHDEAEARARKGGEGGEWKG</sequence>
<accession>A0AAN7TF46</accession>
<dbReference type="AlphaFoldDB" id="A0AAN7TF46"/>
<organism evidence="2 3">
    <name type="scientific">Meristemomyces frigidus</name>
    <dbReference type="NCBI Taxonomy" id="1508187"/>
    <lineage>
        <taxon>Eukaryota</taxon>
        <taxon>Fungi</taxon>
        <taxon>Dikarya</taxon>
        <taxon>Ascomycota</taxon>
        <taxon>Pezizomycotina</taxon>
        <taxon>Dothideomycetes</taxon>
        <taxon>Dothideomycetidae</taxon>
        <taxon>Mycosphaerellales</taxon>
        <taxon>Teratosphaeriaceae</taxon>
        <taxon>Meristemomyces</taxon>
    </lineage>
</organism>
<evidence type="ECO:0000313" key="3">
    <source>
        <dbReference type="Proteomes" id="UP001310890"/>
    </source>
</evidence>
<evidence type="ECO:0000313" key="2">
    <source>
        <dbReference type="EMBL" id="KAK5111568.1"/>
    </source>
</evidence>
<dbReference type="Proteomes" id="UP001310890">
    <property type="component" value="Unassembled WGS sequence"/>
</dbReference>
<name>A0AAN7TF46_9PEZI</name>
<comment type="caution">
    <text evidence="2">The sequence shown here is derived from an EMBL/GenBank/DDBJ whole genome shotgun (WGS) entry which is preliminary data.</text>
</comment>
<dbReference type="Gene3D" id="1.20.920.20">
    <property type="match status" value="1"/>
</dbReference>
<protein>
    <submittedName>
        <fullName evidence="2">Uncharacterized protein</fullName>
    </submittedName>
</protein>
<feature type="coiled-coil region" evidence="1">
    <location>
        <begin position="14"/>
        <end position="62"/>
    </location>
</feature>
<dbReference type="SUPFAM" id="SSF57997">
    <property type="entry name" value="Tropomyosin"/>
    <property type="match status" value="1"/>
</dbReference>
<reference evidence="2" key="1">
    <citation type="submission" date="2023-08" db="EMBL/GenBank/DDBJ databases">
        <title>Black Yeasts Isolated from many extreme environments.</title>
        <authorList>
            <person name="Coleine C."/>
            <person name="Stajich J.E."/>
            <person name="Selbmann L."/>
        </authorList>
    </citation>
    <scope>NUCLEOTIDE SEQUENCE</scope>
    <source>
        <strain evidence="2">CCFEE 5401</strain>
    </source>
</reference>